<comment type="caution">
    <text evidence="1">The sequence shown here is derived from an EMBL/GenBank/DDBJ whole genome shotgun (WGS) entry which is preliminary data.</text>
</comment>
<name>A0A4R5EJC2_9ACTN</name>
<dbReference type="RefSeq" id="WP_132638075.1">
    <property type="nucleotide sequence ID" value="NZ_SMLD01000148.1"/>
</dbReference>
<reference evidence="1 2" key="1">
    <citation type="submission" date="2019-03" db="EMBL/GenBank/DDBJ databases">
        <title>Draft genome sequences of novel Actinobacteria.</title>
        <authorList>
            <person name="Sahin N."/>
            <person name="Ay H."/>
            <person name="Saygin H."/>
        </authorList>
    </citation>
    <scope>NUCLEOTIDE SEQUENCE [LARGE SCALE GENOMIC DNA]</scope>
    <source>
        <strain evidence="1 2">6K102</strain>
    </source>
</reference>
<dbReference type="AlphaFoldDB" id="A0A4R5EJC2"/>
<sequence length="214" mass="22662">MKGTVMTAFASKGVRDEHVAVPLPAVPSVARLSFDNGPELVTLRPQPELTDLLEARFGMPLPLVWAADANVHIAYPAGTRLLRRSHPSLLTLNPAVPWALDVHGGAAHLDAQLTGLDVRSVTFHSGAAHVRLVLDRPARARVSRLAAVEDLRVERPAGVPVRVGFARAATNLRLDDQWYGAVSGGLTQATHDGDAPGYQMIEAGGADTVTVVAA</sequence>
<evidence type="ECO:0000313" key="1">
    <source>
        <dbReference type="EMBL" id="TDE34403.1"/>
    </source>
</evidence>
<dbReference type="Proteomes" id="UP000295136">
    <property type="component" value="Unassembled WGS sequence"/>
</dbReference>
<proteinExistence type="predicted"/>
<accession>A0A4R5EJC2</accession>
<protein>
    <submittedName>
        <fullName evidence="1">Uncharacterized protein</fullName>
    </submittedName>
</protein>
<evidence type="ECO:0000313" key="2">
    <source>
        <dbReference type="Proteomes" id="UP000295136"/>
    </source>
</evidence>
<keyword evidence="2" id="KW-1185">Reference proteome</keyword>
<organism evidence="1 2">
    <name type="scientific">Nonomuraea mesophila</name>
    <dbReference type="NCBI Taxonomy" id="2530382"/>
    <lineage>
        <taxon>Bacteria</taxon>
        <taxon>Bacillati</taxon>
        <taxon>Actinomycetota</taxon>
        <taxon>Actinomycetes</taxon>
        <taxon>Streptosporangiales</taxon>
        <taxon>Streptosporangiaceae</taxon>
        <taxon>Nonomuraea</taxon>
    </lineage>
</organism>
<gene>
    <name evidence="1" type="ORF">E1295_37065</name>
</gene>
<dbReference type="EMBL" id="SMLD01000148">
    <property type="protein sequence ID" value="TDE34403.1"/>
    <property type="molecule type" value="Genomic_DNA"/>
</dbReference>